<evidence type="ECO:0000313" key="5">
    <source>
        <dbReference type="EMBL" id="ODN83351.1"/>
    </source>
</evidence>
<feature type="region of interest" description="Disordered" evidence="4">
    <location>
        <begin position="468"/>
        <end position="515"/>
    </location>
</feature>
<evidence type="ECO:0000256" key="3">
    <source>
        <dbReference type="SAM" id="Coils"/>
    </source>
</evidence>
<dbReference type="Pfam" id="PF11559">
    <property type="entry name" value="ADIP"/>
    <property type="match status" value="1"/>
</dbReference>
<comment type="similarity">
    <text evidence="1">Belongs to the ADIP family.</text>
</comment>
<dbReference type="OrthoDB" id="312015at2759"/>
<feature type="compositionally biased region" description="Polar residues" evidence="4">
    <location>
        <begin position="260"/>
        <end position="288"/>
    </location>
</feature>
<dbReference type="RefSeq" id="XP_018997351.1">
    <property type="nucleotide sequence ID" value="XM_019134924.1"/>
</dbReference>
<keyword evidence="6" id="KW-1185">Reference proteome</keyword>
<protein>
    <submittedName>
        <fullName evidence="5">Uncharacterized protein</fullName>
    </submittedName>
</protein>
<evidence type="ECO:0000256" key="4">
    <source>
        <dbReference type="SAM" id="MobiDB-lite"/>
    </source>
</evidence>
<dbReference type="AlphaFoldDB" id="A0A1E3I6C7"/>
<dbReference type="EMBL" id="AWGJ01000002">
    <property type="protein sequence ID" value="ODN83351.1"/>
    <property type="molecule type" value="Genomic_DNA"/>
</dbReference>
<feature type="region of interest" description="Disordered" evidence="4">
    <location>
        <begin position="309"/>
        <end position="346"/>
    </location>
</feature>
<feature type="region of interest" description="Disordered" evidence="4">
    <location>
        <begin position="1"/>
        <end position="28"/>
    </location>
</feature>
<feature type="region of interest" description="Disordered" evidence="4">
    <location>
        <begin position="259"/>
        <end position="288"/>
    </location>
</feature>
<dbReference type="GeneID" id="30152819"/>
<organism evidence="5 6">
    <name type="scientific">Cryptococcus amylolentus CBS 6039</name>
    <dbReference type="NCBI Taxonomy" id="1295533"/>
    <lineage>
        <taxon>Eukaryota</taxon>
        <taxon>Fungi</taxon>
        <taxon>Dikarya</taxon>
        <taxon>Basidiomycota</taxon>
        <taxon>Agaricomycotina</taxon>
        <taxon>Tremellomycetes</taxon>
        <taxon>Tremellales</taxon>
        <taxon>Cryptococcaceae</taxon>
        <taxon>Cryptococcus</taxon>
    </lineage>
</organism>
<dbReference type="InterPro" id="IPR021622">
    <property type="entry name" value="Afadin/alpha-actinin-bd"/>
</dbReference>
<feature type="coiled-coil region" evidence="3">
    <location>
        <begin position="82"/>
        <end position="144"/>
    </location>
</feature>
<feature type="compositionally biased region" description="Polar residues" evidence="4">
    <location>
        <begin position="314"/>
        <end position="325"/>
    </location>
</feature>
<proteinExistence type="inferred from homology"/>
<dbReference type="STRING" id="1295533.A0A1E3I6C7"/>
<feature type="coiled-coil region" evidence="3">
    <location>
        <begin position="395"/>
        <end position="440"/>
    </location>
</feature>
<evidence type="ECO:0000256" key="2">
    <source>
        <dbReference type="ARBA" id="ARBA00023054"/>
    </source>
</evidence>
<feature type="compositionally biased region" description="Polar residues" evidence="4">
    <location>
        <begin position="587"/>
        <end position="600"/>
    </location>
</feature>
<comment type="caution">
    <text evidence="5">The sequence shown here is derived from an EMBL/GenBank/DDBJ whole genome shotgun (WGS) entry which is preliminary data.</text>
</comment>
<evidence type="ECO:0000313" key="6">
    <source>
        <dbReference type="Proteomes" id="UP000094065"/>
    </source>
</evidence>
<feature type="compositionally biased region" description="Basic and acidic residues" evidence="4">
    <location>
        <begin position="331"/>
        <end position="346"/>
    </location>
</feature>
<name>A0A1E3I6C7_9TREE</name>
<accession>A0A1E3I6C7</accession>
<keyword evidence="2 3" id="KW-0175">Coiled coil</keyword>
<reference evidence="5 6" key="1">
    <citation type="submission" date="2016-06" db="EMBL/GenBank/DDBJ databases">
        <title>Evolution of pathogenesis and genome organization in the Tremellales.</title>
        <authorList>
            <person name="Cuomo C."/>
            <person name="Litvintseva A."/>
            <person name="Heitman J."/>
            <person name="Chen Y."/>
            <person name="Sun S."/>
            <person name="Springer D."/>
            <person name="Dromer F."/>
            <person name="Young S."/>
            <person name="Zeng Q."/>
            <person name="Chapman S."/>
            <person name="Gujja S."/>
            <person name="Saif S."/>
            <person name="Birren B."/>
        </authorList>
    </citation>
    <scope>NUCLEOTIDE SEQUENCE [LARGE SCALE GENOMIC DNA]</scope>
    <source>
        <strain evidence="5 6">CBS 6039</strain>
    </source>
</reference>
<sequence length="682" mass="74881">MSKLGRPSRSLRHAEQTEPQGAEDPDSTMLSAELSTINSQLMSHGWAKRPLRLTALSEKDHNDVVAVLFELLGASVSNLDVLETLNGRHRTLEYEYERLQKTTNNFKTTSSRLDAEVQAWKFRCAEMEKRLLAEQNKTKELREENARGRKALETVKVAAVHETKKIQTSLDKALGQLAKVGDLGHKPQGLVLLNPIPAGRIQPVAVTQSPLLEQTLRDLTDIQSSLQEETEAFRHVTVTTGNALREALAVSMGQEPPQGLLQSQFFTSPSTISGSRSNTSQSASSLSHPNIAQERLQSLIADLRTRITDGVPQWSPSTGEAQENLTPEEIEERKREERDAEKQQRDLHDRIKDLEVELECAKRKEDEASKVVAEYAKKQIQQEVNVNDSKDDFEMEEQRQALDQERRRYAEEAVKLREQRRQLEDERATFLEDKRQKEEEVAARLAAIAAVPIAPAAETAVINQPIPEEHEVPKGPSGSSWFHQHRPHSPSPLSPQGPRVRTPKAHMAGGRRKSMKTPLSRLVLEKAVRQKGKAMGVSELLIREKDEVSRASVLGAERGRKTNLGLSLSVRPGSPSRKGKEKAGESTMGNSVMRNSTLAKSRTPAGSTGSAGGTTRVTPPAVRALAGSSRSRTSGEKPAVPGTGSLRTSTGSAGTGAARKHEIGQPGGVGPKTVGKKSVWRG</sequence>
<evidence type="ECO:0000256" key="1">
    <source>
        <dbReference type="ARBA" id="ARBA00009291"/>
    </source>
</evidence>
<feature type="compositionally biased region" description="Basic residues" evidence="4">
    <location>
        <begin position="501"/>
        <end position="515"/>
    </location>
</feature>
<dbReference type="Proteomes" id="UP000094065">
    <property type="component" value="Unassembled WGS sequence"/>
</dbReference>
<gene>
    <name evidence="5" type="ORF">L202_01510</name>
</gene>
<feature type="region of interest" description="Disordered" evidence="4">
    <location>
        <begin position="564"/>
        <end position="682"/>
    </location>
</feature>